<feature type="transmembrane region" description="Helical" evidence="1">
    <location>
        <begin position="587"/>
        <end position="606"/>
    </location>
</feature>
<feature type="transmembrane region" description="Helical" evidence="1">
    <location>
        <begin position="128"/>
        <end position="145"/>
    </location>
</feature>
<keyword evidence="3" id="KW-1185">Reference proteome</keyword>
<reference evidence="2" key="1">
    <citation type="submission" date="2021-01" db="EMBL/GenBank/DDBJ databases">
        <title>Whole genome shotgun sequence of Virgisporangium aurantiacum NBRC 16421.</title>
        <authorList>
            <person name="Komaki H."/>
            <person name="Tamura T."/>
        </authorList>
    </citation>
    <scope>NUCLEOTIDE SEQUENCE</scope>
    <source>
        <strain evidence="2">NBRC 16421</strain>
    </source>
</reference>
<name>A0A8J3ZJP4_9ACTN</name>
<feature type="transmembrane region" description="Helical" evidence="1">
    <location>
        <begin position="553"/>
        <end position="575"/>
    </location>
</feature>
<feature type="transmembrane region" description="Helical" evidence="1">
    <location>
        <begin position="451"/>
        <end position="470"/>
    </location>
</feature>
<proteinExistence type="predicted"/>
<feature type="transmembrane region" description="Helical" evidence="1">
    <location>
        <begin position="324"/>
        <end position="357"/>
    </location>
</feature>
<feature type="transmembrane region" description="Helical" evidence="1">
    <location>
        <begin position="12"/>
        <end position="30"/>
    </location>
</feature>
<evidence type="ECO:0000256" key="1">
    <source>
        <dbReference type="SAM" id="Phobius"/>
    </source>
</evidence>
<protein>
    <submittedName>
        <fullName evidence="2">Uncharacterized protein</fullName>
    </submittedName>
</protein>
<evidence type="ECO:0000313" key="2">
    <source>
        <dbReference type="EMBL" id="GIJ62766.1"/>
    </source>
</evidence>
<keyword evidence="1" id="KW-0472">Membrane</keyword>
<feature type="transmembrane region" description="Helical" evidence="1">
    <location>
        <begin position="64"/>
        <end position="84"/>
    </location>
</feature>
<feature type="transmembrane region" description="Helical" evidence="1">
    <location>
        <begin position="243"/>
        <end position="259"/>
    </location>
</feature>
<gene>
    <name evidence="2" type="ORF">Vau01_102820</name>
</gene>
<evidence type="ECO:0000313" key="3">
    <source>
        <dbReference type="Proteomes" id="UP000612585"/>
    </source>
</evidence>
<feature type="transmembrane region" description="Helical" evidence="1">
    <location>
        <begin position="482"/>
        <end position="499"/>
    </location>
</feature>
<dbReference type="EMBL" id="BOPG01000082">
    <property type="protein sequence ID" value="GIJ62766.1"/>
    <property type="molecule type" value="Genomic_DNA"/>
</dbReference>
<sequence>MSAQTLAASGWVPAVLVTVGAALLLNFYGVPIATTAVFAAYLVLCVVLPGTLVWRAAHRGGGSFVADVAAGTAVGYAGEVLTYIPARAVGQPLLVLAWPVGVVGVFLAVPRLRRYFRGPPDAPRPPALWSWAVAGLVALLVFWSSKFFRVHGLAWPAYGTPDMDSPFHLALIGEARHHMPMTSPWVHGEPLYYHWFVYAEMAATSWVTGIEPQLLLLRLSPLPMLAAFVVLVAVLARKLFGHWWTGVAAVVGTLLVLAPDPYGWQPNYFTTYFAFSPFEDGSSLRLQLWTSPTQTFGALLFVPVVILLVDLLRGHGRGPRTWALFVGLSGAVMGAKATFLPLLLAGVLVVVAVHLLVHRRPHIPAVLAAASTLACLLIAQAVLFRGARQGLGWQPLASMRGAAAAVSTSFGTDGSPGRLGMLALLTVGCWVCMWAGCAGLLPRRRLLAPEILLLLGIGVAGLGAVTLLSQGGGSQSYFLQSARPYLALAAVGGLAALLGDRSMNWRRGASLAGAALAGILIMKIVRDAGAAATPTEANSGGPTGLAAALARPYLAAAGAVVIVAVVTVVVVTALARSGRLRAGTPRGLSGALVVCLLAGLCMATAYSNVARMLRESSAHGWRDASASQPIVTGGTLEAGRWLRDHSRPDDLVATNVHCLAEAATECLNLHFSVAAFTERRVLVEGWGFTAKAHDRAGKLGVPAGDVPFWKPDLLAANDAAFTATSAATLGDLRNRYGVTWLFVDETRSPVSPRLADFAVFRYRSGGCAVYELVDVMAGSSRSVPSAGR</sequence>
<keyword evidence="1" id="KW-0812">Transmembrane</keyword>
<keyword evidence="1" id="KW-1133">Transmembrane helix</keyword>
<feature type="transmembrane region" description="Helical" evidence="1">
    <location>
        <begin position="90"/>
        <end position="108"/>
    </location>
</feature>
<accession>A0A8J3ZJP4</accession>
<feature type="transmembrane region" description="Helical" evidence="1">
    <location>
        <begin position="36"/>
        <end position="57"/>
    </location>
</feature>
<feature type="transmembrane region" description="Helical" evidence="1">
    <location>
        <begin position="511"/>
        <end position="533"/>
    </location>
</feature>
<feature type="transmembrane region" description="Helical" evidence="1">
    <location>
        <begin position="294"/>
        <end position="312"/>
    </location>
</feature>
<dbReference type="Proteomes" id="UP000612585">
    <property type="component" value="Unassembled WGS sequence"/>
</dbReference>
<organism evidence="2 3">
    <name type="scientific">Virgisporangium aurantiacum</name>
    <dbReference type="NCBI Taxonomy" id="175570"/>
    <lineage>
        <taxon>Bacteria</taxon>
        <taxon>Bacillati</taxon>
        <taxon>Actinomycetota</taxon>
        <taxon>Actinomycetes</taxon>
        <taxon>Micromonosporales</taxon>
        <taxon>Micromonosporaceae</taxon>
        <taxon>Virgisporangium</taxon>
    </lineage>
</organism>
<feature type="transmembrane region" description="Helical" evidence="1">
    <location>
        <begin position="363"/>
        <end position="384"/>
    </location>
</feature>
<dbReference type="AlphaFoldDB" id="A0A8J3ZJP4"/>
<comment type="caution">
    <text evidence="2">The sequence shown here is derived from an EMBL/GenBank/DDBJ whole genome shotgun (WGS) entry which is preliminary data.</text>
</comment>
<dbReference type="RefSeq" id="WP_204008620.1">
    <property type="nucleotide sequence ID" value="NZ_BOPG01000082.1"/>
</dbReference>
<feature type="transmembrane region" description="Helical" evidence="1">
    <location>
        <begin position="422"/>
        <end position="442"/>
    </location>
</feature>
<feature type="transmembrane region" description="Helical" evidence="1">
    <location>
        <begin position="215"/>
        <end position="236"/>
    </location>
</feature>